<protein>
    <submittedName>
        <fullName evidence="9">C-type cytochrome</fullName>
    </submittedName>
</protein>
<keyword evidence="5 6" id="KW-0408">Iron</keyword>
<organism evidence="9 10">
    <name type="scientific">Achromobacter pestifer</name>
    <dbReference type="NCBI Taxonomy" id="1353889"/>
    <lineage>
        <taxon>Bacteria</taxon>
        <taxon>Pseudomonadati</taxon>
        <taxon>Pseudomonadota</taxon>
        <taxon>Betaproteobacteria</taxon>
        <taxon>Burkholderiales</taxon>
        <taxon>Alcaligenaceae</taxon>
        <taxon>Achromobacter</taxon>
    </lineage>
</organism>
<sequence length="381" mass="39392">MSTLNSLRAALACTGLGLAMLAPGAGAAEKFPGVGRDATVAEVAAWDIDVRPDFKGLPPGSGTVLRGGDIWEGKCASCHGSFGESNEVFTPIVGGTTADDIRSGRVAALAGNSQPQRTTLMKVSTVSTLWDYIHRAMPWDQPKTLSPDEVYAVTAYLLNLGEIVPEDFELSDKNIAEVQARMPNRNGMTREHGMWLPGDKPDTQNTACMSNCVETVKVTSELPDYARNAHGDIAAQNRLIGPVRGANTLAPPLAGAAGSNADAVRLHASQTIASSAVEAPPAAAPAPAKPAGADLAGARLATSGTCVACHAADRKMIGPSYRDVAAKYGGNADAHAMLAQKIRKGGGGVWGAMPMPPNPGVSDDDLKRIVDWILAGAPAPG</sequence>
<dbReference type="PANTHER" id="PTHR35008">
    <property type="entry name" value="BLL4482 PROTEIN-RELATED"/>
    <property type="match status" value="1"/>
</dbReference>
<feature type="binding site" description="covalent" evidence="6">
    <location>
        <position position="306"/>
    </location>
    <ligand>
        <name>heme c</name>
        <dbReference type="ChEBI" id="CHEBI:61717"/>
    </ligand>
</feature>
<keyword evidence="10" id="KW-1185">Reference proteome</keyword>
<evidence type="ECO:0000256" key="6">
    <source>
        <dbReference type="PIRSR" id="PIRSR602324-1"/>
    </source>
</evidence>
<gene>
    <name evidence="9" type="ORF">FOC84_18825</name>
</gene>
<dbReference type="Proteomes" id="UP000500970">
    <property type="component" value="Chromosome"/>
</dbReference>
<feature type="signal peptide" evidence="7">
    <location>
        <begin position="1"/>
        <end position="27"/>
    </location>
</feature>
<feature type="domain" description="Cytochrome c" evidence="8">
    <location>
        <begin position="62"/>
        <end position="161"/>
    </location>
</feature>
<dbReference type="KEGG" id="apes:FOC84_18825"/>
<reference evidence="9 10" key="1">
    <citation type="submission" date="2020-05" db="EMBL/GenBank/DDBJ databases">
        <title>FDA dAtabase for Regulatory Grade micrObial Sequences (FDA-ARGOS): Supporting development and validation of Infectious Disease Dx tests.</title>
        <authorList>
            <person name="Sproer C."/>
            <person name="Gronow S."/>
            <person name="Severitt S."/>
            <person name="Schroder I."/>
            <person name="Tallon L."/>
            <person name="Sadzewicz L."/>
            <person name="Zhao X."/>
            <person name="Vavikolanu K."/>
            <person name="Mehta A."/>
            <person name="Aluvathingal J."/>
            <person name="Nadendla S."/>
            <person name="Myers T."/>
            <person name="Yan Y."/>
            <person name="Sichtig H."/>
        </authorList>
    </citation>
    <scope>NUCLEOTIDE SEQUENCE [LARGE SCALE GENOMIC DNA]</scope>
    <source>
        <strain evidence="9 10">FDAARGOS_790</strain>
    </source>
</reference>
<dbReference type="EMBL" id="CP053985">
    <property type="protein sequence ID" value="QKH36880.1"/>
    <property type="molecule type" value="Genomic_DNA"/>
</dbReference>
<dbReference type="AlphaFoldDB" id="A0A7D4HZZ7"/>
<dbReference type="PRINTS" id="PR00606">
    <property type="entry name" value="CYTCHROMECID"/>
</dbReference>
<evidence type="ECO:0000256" key="2">
    <source>
        <dbReference type="ARBA" id="ARBA00022617"/>
    </source>
</evidence>
<evidence type="ECO:0000313" key="9">
    <source>
        <dbReference type="EMBL" id="QKH36880.1"/>
    </source>
</evidence>
<dbReference type="PANTHER" id="PTHR35008:SF8">
    <property type="entry name" value="ALCOHOL DEHYDROGENASE CYTOCHROME C SUBUNIT"/>
    <property type="match status" value="1"/>
</dbReference>
<keyword evidence="3 6" id="KW-0479">Metal-binding</keyword>
<dbReference type="GO" id="GO:0005506">
    <property type="term" value="F:iron ion binding"/>
    <property type="evidence" value="ECO:0007669"/>
    <property type="project" value="InterPro"/>
</dbReference>
<evidence type="ECO:0000256" key="5">
    <source>
        <dbReference type="ARBA" id="ARBA00023004"/>
    </source>
</evidence>
<evidence type="ECO:0000313" key="10">
    <source>
        <dbReference type="Proteomes" id="UP000500970"/>
    </source>
</evidence>
<comment type="PTM">
    <text evidence="6">Binds 1 heme c group covalently per subunit.</text>
</comment>
<dbReference type="PROSITE" id="PS51007">
    <property type="entry name" value="CYTC"/>
    <property type="match status" value="2"/>
</dbReference>
<feature type="chain" id="PRO_5028949845" evidence="7">
    <location>
        <begin position="28"/>
        <end position="381"/>
    </location>
</feature>
<evidence type="ECO:0000256" key="3">
    <source>
        <dbReference type="ARBA" id="ARBA00022723"/>
    </source>
</evidence>
<feature type="domain" description="Cytochrome c" evidence="8">
    <location>
        <begin position="292"/>
        <end position="377"/>
    </location>
</feature>
<dbReference type="InterPro" id="IPR002324">
    <property type="entry name" value="Cyt_c_ID"/>
</dbReference>
<name>A0A7D4HZZ7_9BURK</name>
<dbReference type="GO" id="GO:0020037">
    <property type="term" value="F:heme binding"/>
    <property type="evidence" value="ECO:0007669"/>
    <property type="project" value="InterPro"/>
</dbReference>
<dbReference type="Pfam" id="PF13442">
    <property type="entry name" value="Cytochrome_CBB3"/>
    <property type="match status" value="1"/>
</dbReference>
<evidence type="ECO:0000256" key="4">
    <source>
        <dbReference type="ARBA" id="ARBA00022982"/>
    </source>
</evidence>
<dbReference type="InterPro" id="IPR009056">
    <property type="entry name" value="Cyt_c-like_dom"/>
</dbReference>
<proteinExistence type="predicted"/>
<evidence type="ECO:0000256" key="1">
    <source>
        <dbReference type="ARBA" id="ARBA00022448"/>
    </source>
</evidence>
<dbReference type="Pfam" id="PF00034">
    <property type="entry name" value="Cytochrom_C"/>
    <property type="match status" value="1"/>
</dbReference>
<feature type="binding site" description="covalent" evidence="6">
    <location>
        <position position="355"/>
    </location>
    <ligand>
        <name>heme c</name>
        <dbReference type="ChEBI" id="CHEBI:61717"/>
    </ligand>
</feature>
<keyword evidence="4" id="KW-0249">Electron transport</keyword>
<dbReference type="InterPro" id="IPR051459">
    <property type="entry name" value="Cytochrome_c-type_DH"/>
</dbReference>
<evidence type="ECO:0000256" key="7">
    <source>
        <dbReference type="SAM" id="SignalP"/>
    </source>
</evidence>
<feature type="binding site" description="covalent" evidence="6">
    <location>
        <position position="310"/>
    </location>
    <ligand>
        <name>heme c</name>
        <dbReference type="ChEBI" id="CHEBI:61717"/>
    </ligand>
</feature>
<keyword evidence="7" id="KW-0732">Signal</keyword>
<dbReference type="InterPro" id="IPR036909">
    <property type="entry name" value="Cyt_c-like_dom_sf"/>
</dbReference>
<accession>A0A7D4HZZ7</accession>
<keyword evidence="2 6" id="KW-0349">Heme</keyword>
<evidence type="ECO:0000259" key="8">
    <source>
        <dbReference type="PROSITE" id="PS51007"/>
    </source>
</evidence>
<keyword evidence="1" id="KW-0813">Transport</keyword>
<dbReference type="Gene3D" id="1.10.760.10">
    <property type="entry name" value="Cytochrome c-like domain"/>
    <property type="match status" value="2"/>
</dbReference>
<dbReference type="SUPFAM" id="SSF46626">
    <property type="entry name" value="Cytochrome c"/>
    <property type="match status" value="2"/>
</dbReference>
<dbReference type="GO" id="GO:0009055">
    <property type="term" value="F:electron transfer activity"/>
    <property type="evidence" value="ECO:0007669"/>
    <property type="project" value="InterPro"/>
</dbReference>